<name>A0A934R2C6_9BACT</name>
<comment type="caution">
    <text evidence="1">The sequence shown here is derived from an EMBL/GenBank/DDBJ whole genome shotgun (WGS) entry which is preliminary data.</text>
</comment>
<dbReference type="RefSeq" id="WP_200349011.1">
    <property type="nucleotide sequence ID" value="NZ_BAABHZ010000005.1"/>
</dbReference>
<dbReference type="AlphaFoldDB" id="A0A934R2C6"/>
<keyword evidence="2" id="KW-1185">Reference proteome</keyword>
<organism evidence="1 2">
    <name type="scientific">Luteolibacter yonseiensis</name>
    <dbReference type="NCBI Taxonomy" id="1144680"/>
    <lineage>
        <taxon>Bacteria</taxon>
        <taxon>Pseudomonadati</taxon>
        <taxon>Verrucomicrobiota</taxon>
        <taxon>Verrucomicrobiia</taxon>
        <taxon>Verrucomicrobiales</taxon>
        <taxon>Verrucomicrobiaceae</taxon>
        <taxon>Luteolibacter</taxon>
    </lineage>
</organism>
<evidence type="ECO:0000313" key="2">
    <source>
        <dbReference type="Proteomes" id="UP000600139"/>
    </source>
</evidence>
<dbReference type="Proteomes" id="UP000600139">
    <property type="component" value="Unassembled WGS sequence"/>
</dbReference>
<reference evidence="1" key="1">
    <citation type="submission" date="2021-01" db="EMBL/GenBank/DDBJ databases">
        <title>Modified the classification status of verrucomicrobia.</title>
        <authorList>
            <person name="Feng X."/>
        </authorList>
    </citation>
    <scope>NUCLEOTIDE SEQUENCE</scope>
    <source>
        <strain evidence="1">JCM 18052</strain>
    </source>
</reference>
<dbReference type="EMBL" id="JAENIK010000001">
    <property type="protein sequence ID" value="MBK1814045.1"/>
    <property type="molecule type" value="Genomic_DNA"/>
</dbReference>
<proteinExistence type="predicted"/>
<evidence type="ECO:0000313" key="1">
    <source>
        <dbReference type="EMBL" id="MBK1814045.1"/>
    </source>
</evidence>
<sequence>MIPETDSFLNCPSHVDASCLDYMWIGPSEKFLVCAVTQRADPLSMVFLAVHFRASGPSAVEVRLAGYDKWVTHELRQEGETLWWTINGQDVPWTFISPDAVPEMARKRFARGREKLLKDGVSKIS</sequence>
<gene>
    <name evidence="1" type="ORF">JIN84_00290</name>
</gene>
<protein>
    <submittedName>
        <fullName evidence="1">Uncharacterized protein</fullName>
    </submittedName>
</protein>
<accession>A0A934R2C6</accession>